<proteinExistence type="predicted"/>
<evidence type="ECO:0000313" key="2">
    <source>
        <dbReference type="Proteomes" id="UP001055879"/>
    </source>
</evidence>
<gene>
    <name evidence="1" type="ORF">L6452_22220</name>
</gene>
<evidence type="ECO:0000313" key="1">
    <source>
        <dbReference type="EMBL" id="KAI3715247.1"/>
    </source>
</evidence>
<organism evidence="1 2">
    <name type="scientific">Arctium lappa</name>
    <name type="common">Greater burdock</name>
    <name type="synonym">Lappa major</name>
    <dbReference type="NCBI Taxonomy" id="4217"/>
    <lineage>
        <taxon>Eukaryota</taxon>
        <taxon>Viridiplantae</taxon>
        <taxon>Streptophyta</taxon>
        <taxon>Embryophyta</taxon>
        <taxon>Tracheophyta</taxon>
        <taxon>Spermatophyta</taxon>
        <taxon>Magnoliopsida</taxon>
        <taxon>eudicotyledons</taxon>
        <taxon>Gunneridae</taxon>
        <taxon>Pentapetalae</taxon>
        <taxon>asterids</taxon>
        <taxon>campanulids</taxon>
        <taxon>Asterales</taxon>
        <taxon>Asteraceae</taxon>
        <taxon>Carduoideae</taxon>
        <taxon>Cardueae</taxon>
        <taxon>Arctiinae</taxon>
        <taxon>Arctium</taxon>
    </lineage>
</organism>
<accession>A0ACB9AYL1</accession>
<keyword evidence="2" id="KW-1185">Reference proteome</keyword>
<reference evidence="1 2" key="2">
    <citation type="journal article" date="2022" name="Mol. Ecol. Resour.">
        <title>The genomes of chicory, endive, great burdock and yacon provide insights into Asteraceae paleo-polyploidization history and plant inulin production.</title>
        <authorList>
            <person name="Fan W."/>
            <person name="Wang S."/>
            <person name="Wang H."/>
            <person name="Wang A."/>
            <person name="Jiang F."/>
            <person name="Liu H."/>
            <person name="Zhao H."/>
            <person name="Xu D."/>
            <person name="Zhang Y."/>
        </authorList>
    </citation>
    <scope>NUCLEOTIDE SEQUENCE [LARGE SCALE GENOMIC DNA]</scope>
    <source>
        <strain evidence="2">cv. Niubang</strain>
    </source>
</reference>
<name>A0ACB9AYL1_ARCLA</name>
<protein>
    <submittedName>
        <fullName evidence="1">Uncharacterized protein</fullName>
    </submittedName>
</protein>
<sequence length="100" mass="11423">MDIQSPQGDPLLVHQTMRCRMSYGLVPVLAYLPEALYVFVKHICDIFYSPDDHLEDFDRLSDDDVVRLCLLLLLEVGFLGHQPAAIIGETYIRLMEDLDA</sequence>
<dbReference type="Proteomes" id="UP001055879">
    <property type="component" value="Linkage Group LG07"/>
</dbReference>
<dbReference type="EMBL" id="CM042053">
    <property type="protein sequence ID" value="KAI3715247.1"/>
    <property type="molecule type" value="Genomic_DNA"/>
</dbReference>
<reference evidence="2" key="1">
    <citation type="journal article" date="2022" name="Mol. Ecol. Resour.">
        <title>The genomes of chicory, endive, great burdock and yacon provide insights into Asteraceae palaeo-polyploidization history and plant inulin production.</title>
        <authorList>
            <person name="Fan W."/>
            <person name="Wang S."/>
            <person name="Wang H."/>
            <person name="Wang A."/>
            <person name="Jiang F."/>
            <person name="Liu H."/>
            <person name="Zhao H."/>
            <person name="Xu D."/>
            <person name="Zhang Y."/>
        </authorList>
    </citation>
    <scope>NUCLEOTIDE SEQUENCE [LARGE SCALE GENOMIC DNA]</scope>
    <source>
        <strain evidence="2">cv. Niubang</strain>
    </source>
</reference>
<comment type="caution">
    <text evidence="1">The sequence shown here is derived from an EMBL/GenBank/DDBJ whole genome shotgun (WGS) entry which is preliminary data.</text>
</comment>